<keyword evidence="2" id="KW-0238">DNA-binding</keyword>
<dbReference type="PROSITE" id="PS50048">
    <property type="entry name" value="ZN2_CY6_FUNGAL_2"/>
    <property type="match status" value="1"/>
</dbReference>
<evidence type="ECO:0000313" key="7">
    <source>
        <dbReference type="EMBL" id="KAJ5553701.1"/>
    </source>
</evidence>
<dbReference type="Proteomes" id="UP001220324">
    <property type="component" value="Unassembled WGS sequence"/>
</dbReference>
<evidence type="ECO:0000256" key="4">
    <source>
        <dbReference type="ARBA" id="ARBA00023242"/>
    </source>
</evidence>
<evidence type="ECO:0000256" key="1">
    <source>
        <dbReference type="ARBA" id="ARBA00023015"/>
    </source>
</evidence>
<dbReference type="AlphaFoldDB" id="A0AAD6D605"/>
<dbReference type="GO" id="GO:0008270">
    <property type="term" value="F:zinc ion binding"/>
    <property type="evidence" value="ECO:0007669"/>
    <property type="project" value="InterPro"/>
</dbReference>
<sequence length="466" mass="52678">MGPRRTHRKSRNGCPQCKARRLKCDERHPCTNCVKHGIYCEFVAPTEPQDSTQATPASTVSPVAQSQPQPQSQALTQPHIYPPLQHPISNVGAPVNHHTNETQSGQKFDLLGILSESPPDPSLRAPEDWALDLELMHHYCTMTCNTLTVREDARYVWRVIMPIEGYANPYVMNGLLAIAALHRAFLAHTPHQKERYVNAAAYHITTGLKAFRELIALPLDPKNWQPVFCFAGMINVHLMGTPTRLGVSRWPAPISNVLDLFGSVKGLQALMEPFLHSIRKTQLAALVNSIYLIDPELIPSQAQIAQSLLPPNFWMQASQLRAFIHNYPFAPAVQPGQSSGDSETTSDPTDRRKEYINALDAFERASRCIELAGTKVEWGMVLIFAQTLSKTFHDDVESHEPAALVIMAYYCVLVHLVDDIWFTNGLGWQLMEDIESKISPEYREWLTWPKHWVFERRGYPLYVSKE</sequence>
<dbReference type="InterPro" id="IPR052400">
    <property type="entry name" value="Zn2-C6_fungal_TF"/>
</dbReference>
<keyword evidence="4" id="KW-0539">Nucleus</keyword>
<dbReference type="GO" id="GO:0003677">
    <property type="term" value="F:DNA binding"/>
    <property type="evidence" value="ECO:0007669"/>
    <property type="project" value="UniProtKB-KW"/>
</dbReference>
<dbReference type="InterPro" id="IPR001138">
    <property type="entry name" value="Zn2Cys6_DnaBD"/>
</dbReference>
<feature type="compositionally biased region" description="Polar residues" evidence="5">
    <location>
        <begin position="48"/>
        <end position="57"/>
    </location>
</feature>
<accession>A0AAD6D605</accession>
<evidence type="ECO:0000256" key="2">
    <source>
        <dbReference type="ARBA" id="ARBA00023125"/>
    </source>
</evidence>
<proteinExistence type="predicted"/>
<dbReference type="PANTHER" id="PTHR47657:SF7">
    <property type="entry name" value="STEROL REGULATORY ELEMENT-BINDING PROTEIN ECM22"/>
    <property type="match status" value="1"/>
</dbReference>
<evidence type="ECO:0000256" key="5">
    <source>
        <dbReference type="SAM" id="MobiDB-lite"/>
    </source>
</evidence>
<evidence type="ECO:0000313" key="8">
    <source>
        <dbReference type="Proteomes" id="UP001220324"/>
    </source>
</evidence>
<feature type="region of interest" description="Disordered" evidence="5">
    <location>
        <begin position="48"/>
        <end position="79"/>
    </location>
</feature>
<dbReference type="EMBL" id="JAQIZZ010000002">
    <property type="protein sequence ID" value="KAJ5553701.1"/>
    <property type="molecule type" value="Genomic_DNA"/>
</dbReference>
<dbReference type="CDD" id="cd00067">
    <property type="entry name" value="GAL4"/>
    <property type="match status" value="1"/>
</dbReference>
<dbReference type="Gene3D" id="4.10.240.10">
    <property type="entry name" value="Zn(2)-C6 fungal-type DNA-binding domain"/>
    <property type="match status" value="1"/>
</dbReference>
<feature type="compositionally biased region" description="Low complexity" evidence="5">
    <location>
        <begin position="58"/>
        <end position="78"/>
    </location>
</feature>
<gene>
    <name evidence="7" type="ORF">N7494_003079</name>
</gene>
<evidence type="ECO:0000259" key="6">
    <source>
        <dbReference type="PROSITE" id="PS50048"/>
    </source>
</evidence>
<dbReference type="InterPro" id="IPR036864">
    <property type="entry name" value="Zn2-C6_fun-type_DNA-bd_sf"/>
</dbReference>
<reference evidence="7 8" key="1">
    <citation type="journal article" date="2023" name="IMA Fungus">
        <title>Comparative genomic study of the Penicillium genus elucidates a diverse pangenome and 15 lateral gene transfer events.</title>
        <authorList>
            <person name="Petersen C."/>
            <person name="Sorensen T."/>
            <person name="Nielsen M.R."/>
            <person name="Sondergaard T.E."/>
            <person name="Sorensen J.L."/>
            <person name="Fitzpatrick D.A."/>
            <person name="Frisvad J.C."/>
            <person name="Nielsen K.L."/>
        </authorList>
    </citation>
    <scope>NUCLEOTIDE SEQUENCE [LARGE SCALE GENOMIC DNA]</scope>
    <source>
        <strain evidence="7 8">IBT 35679</strain>
    </source>
</reference>
<protein>
    <recommendedName>
        <fullName evidence="6">Zn(2)-C6 fungal-type domain-containing protein</fullName>
    </recommendedName>
</protein>
<organism evidence="7 8">
    <name type="scientific">Penicillium frequentans</name>
    <dbReference type="NCBI Taxonomy" id="3151616"/>
    <lineage>
        <taxon>Eukaryota</taxon>
        <taxon>Fungi</taxon>
        <taxon>Dikarya</taxon>
        <taxon>Ascomycota</taxon>
        <taxon>Pezizomycotina</taxon>
        <taxon>Eurotiomycetes</taxon>
        <taxon>Eurotiomycetidae</taxon>
        <taxon>Eurotiales</taxon>
        <taxon>Aspergillaceae</taxon>
        <taxon>Penicillium</taxon>
    </lineage>
</organism>
<dbReference type="SUPFAM" id="SSF57701">
    <property type="entry name" value="Zn2/Cys6 DNA-binding domain"/>
    <property type="match status" value="1"/>
</dbReference>
<dbReference type="SMART" id="SM00066">
    <property type="entry name" value="GAL4"/>
    <property type="match status" value="1"/>
</dbReference>
<comment type="caution">
    <text evidence="7">The sequence shown here is derived from an EMBL/GenBank/DDBJ whole genome shotgun (WGS) entry which is preliminary data.</text>
</comment>
<dbReference type="PANTHER" id="PTHR47657">
    <property type="entry name" value="STEROL REGULATORY ELEMENT-BINDING PROTEIN ECM22"/>
    <property type="match status" value="1"/>
</dbReference>
<evidence type="ECO:0000256" key="3">
    <source>
        <dbReference type="ARBA" id="ARBA00023163"/>
    </source>
</evidence>
<keyword evidence="1" id="KW-0805">Transcription regulation</keyword>
<feature type="domain" description="Zn(2)-C6 fungal-type" evidence="6">
    <location>
        <begin position="13"/>
        <end position="42"/>
    </location>
</feature>
<dbReference type="PROSITE" id="PS00463">
    <property type="entry name" value="ZN2_CY6_FUNGAL_1"/>
    <property type="match status" value="1"/>
</dbReference>
<keyword evidence="8" id="KW-1185">Reference proteome</keyword>
<dbReference type="GO" id="GO:0000981">
    <property type="term" value="F:DNA-binding transcription factor activity, RNA polymerase II-specific"/>
    <property type="evidence" value="ECO:0007669"/>
    <property type="project" value="InterPro"/>
</dbReference>
<keyword evidence="3" id="KW-0804">Transcription</keyword>
<name>A0AAD6D605_9EURO</name>
<dbReference type="Pfam" id="PF00172">
    <property type="entry name" value="Zn_clus"/>
    <property type="match status" value="1"/>
</dbReference>